<feature type="chain" id="PRO_5013370559" evidence="1">
    <location>
        <begin position="23"/>
        <end position="93"/>
    </location>
</feature>
<protein>
    <submittedName>
        <fullName evidence="2">Putative defensin c</fullName>
    </submittedName>
</protein>
<proteinExistence type="predicted"/>
<dbReference type="GO" id="GO:0051707">
    <property type="term" value="P:response to other organism"/>
    <property type="evidence" value="ECO:0007669"/>
    <property type="project" value="UniProtKB-ARBA"/>
</dbReference>
<dbReference type="EMBL" id="GFTR01001336">
    <property type="protein sequence ID" value="JAW15090.1"/>
    <property type="molecule type" value="Transcribed_RNA"/>
</dbReference>
<evidence type="ECO:0000256" key="1">
    <source>
        <dbReference type="SAM" id="SignalP"/>
    </source>
</evidence>
<dbReference type="AlphaFoldDB" id="A0A224Y1Z4"/>
<dbReference type="SUPFAM" id="SSF57095">
    <property type="entry name" value="Scorpion toxin-like"/>
    <property type="match status" value="1"/>
</dbReference>
<dbReference type="InterPro" id="IPR036574">
    <property type="entry name" value="Scorpion_toxin-like_sf"/>
</dbReference>
<reference evidence="2" key="1">
    <citation type="journal article" date="2018" name="PLoS Negl. Trop. Dis.">
        <title>An insight into the salivary gland and fat body transcriptome of Panstrongylus lignarius (Hemiptera: Heteroptera), the main vector of Chagas disease in Peru.</title>
        <authorList>
            <person name="Nevoa J.C."/>
            <person name="Mendes M.T."/>
            <person name="da Silva M.V."/>
            <person name="Soares S.C."/>
            <person name="Oliveira C.J.F."/>
            <person name="Ribeiro J.M.C."/>
        </authorList>
    </citation>
    <scope>NUCLEOTIDE SEQUENCE</scope>
</reference>
<keyword evidence="1" id="KW-0732">Signal</keyword>
<evidence type="ECO:0000313" key="2">
    <source>
        <dbReference type="EMBL" id="JAW15090.1"/>
    </source>
</evidence>
<sequence length="93" mass="10693">MKCIIVLLLVTVVLFNIVQSYAKLQNMQQLLDDKQWNTDLLKHRQKRALCEPFGFAVRLCKSYCVKTAKEKGGRCMMNQCLCMPSHTPVSVML</sequence>
<accession>A0A224Y1Z4</accession>
<feature type="signal peptide" evidence="1">
    <location>
        <begin position="1"/>
        <end position="22"/>
    </location>
</feature>
<name>A0A224Y1Z4_9HEMI</name>
<organism evidence="2">
    <name type="scientific">Panstrongylus lignarius</name>
    <dbReference type="NCBI Taxonomy" id="156445"/>
    <lineage>
        <taxon>Eukaryota</taxon>
        <taxon>Metazoa</taxon>
        <taxon>Ecdysozoa</taxon>
        <taxon>Arthropoda</taxon>
        <taxon>Hexapoda</taxon>
        <taxon>Insecta</taxon>
        <taxon>Pterygota</taxon>
        <taxon>Neoptera</taxon>
        <taxon>Paraneoptera</taxon>
        <taxon>Hemiptera</taxon>
        <taxon>Heteroptera</taxon>
        <taxon>Panheteroptera</taxon>
        <taxon>Cimicomorpha</taxon>
        <taxon>Reduviidae</taxon>
        <taxon>Triatominae</taxon>
        <taxon>Panstrongylus</taxon>
    </lineage>
</organism>